<dbReference type="InterPro" id="IPR007801">
    <property type="entry name" value="MbnB/TglH/ChrH"/>
</dbReference>
<sequence length="294" mass="32196">MLEHLPVLGVGVSLSLASEPDPVALVSTPGGPRFVEYAAQVEADRVLDEVERIHAAGATVLFHPSFINFCGTFPNSRLWLETAAEHIRRVRSPWFAQDCAYCFWGDSHGYSTQLGYFIPPILNEASLQQAITRVREVRDVIPVTVAIEPPPMTFTVGTMPLMTFFGRLAEAADCAVLLDMGHLVSWEMACGGRILDDLAALDCRRVVEVHIAGGRLKDGEQGPIYVDAHECDILEPSWRMLESLLPRLPNLKAVCYECEGRDATTVLSTVQRLRGLVQRLSGNAELVAAAGDTP</sequence>
<gene>
    <name evidence="1" type="ORF">EV700_0050</name>
</gene>
<dbReference type="RefSeq" id="WP_130410356.1">
    <property type="nucleotide sequence ID" value="NZ_SHKX01000001.1"/>
</dbReference>
<evidence type="ECO:0000313" key="1">
    <source>
        <dbReference type="EMBL" id="RZU48259.1"/>
    </source>
</evidence>
<reference evidence="1 2" key="1">
    <citation type="submission" date="2019-02" db="EMBL/GenBank/DDBJ databases">
        <title>Genomic Encyclopedia of Type Strains, Phase IV (KMG-IV): sequencing the most valuable type-strain genomes for metagenomic binning, comparative biology and taxonomic classification.</title>
        <authorList>
            <person name="Goeker M."/>
        </authorList>
    </citation>
    <scope>NUCLEOTIDE SEQUENCE [LARGE SCALE GENOMIC DNA]</scope>
    <source>
        <strain evidence="1 2">DSM 105135</strain>
    </source>
</reference>
<dbReference type="Proteomes" id="UP000292423">
    <property type="component" value="Unassembled WGS sequence"/>
</dbReference>
<protein>
    <submittedName>
        <fullName evidence="1">Uncharacterized protein DUF692</fullName>
    </submittedName>
</protein>
<dbReference type="AlphaFoldDB" id="A0A4Q7ZE93"/>
<dbReference type="SUPFAM" id="SSF51658">
    <property type="entry name" value="Xylose isomerase-like"/>
    <property type="match status" value="1"/>
</dbReference>
<proteinExistence type="predicted"/>
<dbReference type="PANTHER" id="PTHR42194">
    <property type="entry name" value="UPF0276 PROTEIN HI_1600"/>
    <property type="match status" value="1"/>
</dbReference>
<accession>A0A4Q7ZE93</accession>
<organism evidence="1 2">
    <name type="scientific">Fluviicoccus keumensis</name>
    <dbReference type="NCBI Taxonomy" id="1435465"/>
    <lineage>
        <taxon>Bacteria</taxon>
        <taxon>Pseudomonadati</taxon>
        <taxon>Pseudomonadota</taxon>
        <taxon>Gammaproteobacteria</taxon>
        <taxon>Moraxellales</taxon>
        <taxon>Moraxellaceae</taxon>
        <taxon>Fluviicoccus</taxon>
    </lineage>
</organism>
<dbReference type="Gene3D" id="3.20.20.150">
    <property type="entry name" value="Divalent-metal-dependent TIM barrel enzymes"/>
    <property type="match status" value="1"/>
</dbReference>
<keyword evidence="2" id="KW-1185">Reference proteome</keyword>
<dbReference type="EMBL" id="SHKX01000001">
    <property type="protein sequence ID" value="RZU48259.1"/>
    <property type="molecule type" value="Genomic_DNA"/>
</dbReference>
<name>A0A4Q7ZE93_9GAMM</name>
<comment type="caution">
    <text evidence="1">The sequence shown here is derived from an EMBL/GenBank/DDBJ whole genome shotgun (WGS) entry which is preliminary data.</text>
</comment>
<dbReference type="PANTHER" id="PTHR42194:SF1">
    <property type="entry name" value="UPF0276 PROTEIN HI_1600"/>
    <property type="match status" value="1"/>
</dbReference>
<dbReference type="OrthoDB" id="9763101at2"/>
<evidence type="ECO:0000313" key="2">
    <source>
        <dbReference type="Proteomes" id="UP000292423"/>
    </source>
</evidence>
<dbReference type="InterPro" id="IPR036237">
    <property type="entry name" value="Xyl_isomerase-like_sf"/>
</dbReference>
<dbReference type="Pfam" id="PF05114">
    <property type="entry name" value="MbnB_TglH_ChrH"/>
    <property type="match status" value="1"/>
</dbReference>